<organism evidence="2 3">
    <name type="scientific">Bradyrhizobium valentinum</name>
    <dbReference type="NCBI Taxonomy" id="1518501"/>
    <lineage>
        <taxon>Bacteria</taxon>
        <taxon>Pseudomonadati</taxon>
        <taxon>Pseudomonadota</taxon>
        <taxon>Alphaproteobacteria</taxon>
        <taxon>Hyphomicrobiales</taxon>
        <taxon>Nitrobacteraceae</taxon>
        <taxon>Bradyrhizobium</taxon>
    </lineage>
</organism>
<evidence type="ECO:0000313" key="3">
    <source>
        <dbReference type="Proteomes" id="UP000051913"/>
    </source>
</evidence>
<comment type="caution">
    <text evidence="2">The sequence shown here is derived from an EMBL/GenBank/DDBJ whole genome shotgun (WGS) entry which is preliminary data.</text>
</comment>
<feature type="region of interest" description="Disordered" evidence="1">
    <location>
        <begin position="68"/>
        <end position="87"/>
    </location>
</feature>
<evidence type="ECO:0000256" key="1">
    <source>
        <dbReference type="SAM" id="MobiDB-lite"/>
    </source>
</evidence>
<keyword evidence="3" id="KW-1185">Reference proteome</keyword>
<accession>A0A0R3KEJ9</accession>
<sequence length="145" mass="15513">MAECRNATIRIAECSGDESGALQELNSQSLASLVNGFSKWPEEAASRQATIAIAGDVLRPGDQLSHFDQQDWPAAYGSPSAPSISADTQSATMTALLNMRTPSGRNLTRRSRPMTSSSDPTCRLAQSAFEDSPPTNLEMATGKHR</sequence>
<dbReference type="AlphaFoldDB" id="A0A0R3KEJ9"/>
<protein>
    <submittedName>
        <fullName evidence="2">Uncharacterized protein</fullName>
    </submittedName>
</protein>
<name>A0A0R3KEJ9_9BRAD</name>
<feature type="region of interest" description="Disordered" evidence="1">
    <location>
        <begin position="98"/>
        <end position="145"/>
    </location>
</feature>
<reference evidence="2 3" key="1">
    <citation type="submission" date="2014-03" db="EMBL/GenBank/DDBJ databases">
        <title>Bradyrhizobium valentinum sp. nov., isolated from effective nodules of Lupinus mariae-josephae, a lupine endemic of basic-lime soils in Eastern Spain.</title>
        <authorList>
            <person name="Duran D."/>
            <person name="Rey L."/>
            <person name="Navarro A."/>
            <person name="Busquets A."/>
            <person name="Imperial J."/>
            <person name="Ruiz-Argueso T."/>
        </authorList>
    </citation>
    <scope>NUCLEOTIDE SEQUENCE [LARGE SCALE GENOMIC DNA]</scope>
    <source>
        <strain evidence="2 3">LmjM3</strain>
    </source>
</reference>
<dbReference type="Proteomes" id="UP000051913">
    <property type="component" value="Unassembled WGS sequence"/>
</dbReference>
<gene>
    <name evidence="2" type="ORF">CP49_20940</name>
</gene>
<evidence type="ECO:0000313" key="2">
    <source>
        <dbReference type="EMBL" id="KRR09294.1"/>
    </source>
</evidence>
<dbReference type="EMBL" id="LLXX01000066">
    <property type="protein sequence ID" value="KRR09294.1"/>
    <property type="molecule type" value="Genomic_DNA"/>
</dbReference>
<proteinExistence type="predicted"/>